<gene>
    <name evidence="1" type="ordered locus">Ferp_2358</name>
</gene>
<accession>D3S1L1</accession>
<dbReference type="Proteomes" id="UP000002613">
    <property type="component" value="Chromosome"/>
</dbReference>
<dbReference type="HOGENOM" id="CLU_121781_0_0_2"/>
<dbReference type="EMBL" id="CP001899">
    <property type="protein sequence ID" value="ADC66475.1"/>
    <property type="molecule type" value="Genomic_DNA"/>
</dbReference>
<protein>
    <recommendedName>
        <fullName evidence="3">Serine/threonine protein kinase</fullName>
    </recommendedName>
</protein>
<dbReference type="KEGG" id="fpl:Ferp_2358"/>
<dbReference type="eggNOG" id="arCOG01182">
    <property type="taxonomic scope" value="Archaea"/>
</dbReference>
<dbReference type="GeneID" id="8779899"/>
<evidence type="ECO:0000313" key="2">
    <source>
        <dbReference type="Proteomes" id="UP000002613"/>
    </source>
</evidence>
<sequence>MPKGRHSVVEFKNGVAVKKFKKELKLNFWKEAYFLTILQPFKFVPRLYKVYPEKLEIHMERLEGIPIGKYIENGFDERVLEALKICRILDRLGINKEEMTHPDKHVIIGERVWFIDFERGVLREKPANVTQFSIYLAKKLGKNDWGGLSSLLRNYKRRFDEESFKKILEFFTR</sequence>
<reference evidence="1 2" key="2">
    <citation type="journal article" date="2011" name="Stand. Genomic Sci.">
        <title>Complete genome sequence of Ferroglobus placidus AEDII12DO.</title>
        <authorList>
            <person name="Anderson I."/>
            <person name="Risso C."/>
            <person name="Holmes D."/>
            <person name="Lucas S."/>
            <person name="Copeland A."/>
            <person name="Lapidus A."/>
            <person name="Cheng J.F."/>
            <person name="Bruce D."/>
            <person name="Goodwin L."/>
            <person name="Pitluck S."/>
            <person name="Saunders E."/>
            <person name="Brettin T."/>
            <person name="Detter J.C."/>
            <person name="Han C."/>
            <person name="Tapia R."/>
            <person name="Larimer F."/>
            <person name="Land M."/>
            <person name="Hauser L."/>
            <person name="Woyke T."/>
            <person name="Lovley D."/>
            <person name="Kyrpides N."/>
            <person name="Ivanova N."/>
        </authorList>
    </citation>
    <scope>NUCLEOTIDE SEQUENCE [LARGE SCALE GENOMIC DNA]</scope>
    <source>
        <strain evidence="2">DSM 10642 / AEDII12DO</strain>
    </source>
</reference>
<dbReference type="STRING" id="589924.Ferp_2358"/>
<dbReference type="OrthoDB" id="86092at2157"/>
<dbReference type="PaxDb" id="589924-Ferp_2358"/>
<organism evidence="1 2">
    <name type="scientific">Ferroglobus placidus (strain DSM 10642 / AEDII12DO)</name>
    <dbReference type="NCBI Taxonomy" id="589924"/>
    <lineage>
        <taxon>Archaea</taxon>
        <taxon>Methanobacteriati</taxon>
        <taxon>Methanobacteriota</taxon>
        <taxon>Archaeoglobi</taxon>
        <taxon>Archaeoglobales</taxon>
        <taxon>Archaeoglobaceae</taxon>
        <taxon>Ferroglobus</taxon>
    </lineage>
</organism>
<keyword evidence="2" id="KW-1185">Reference proteome</keyword>
<evidence type="ECO:0000313" key="1">
    <source>
        <dbReference type="EMBL" id="ADC66475.1"/>
    </source>
</evidence>
<reference evidence="2" key="1">
    <citation type="submission" date="2010-02" db="EMBL/GenBank/DDBJ databases">
        <title>Complete sequence of Ferroglobus placidus DSM 10642.</title>
        <authorList>
            <consortium name="US DOE Joint Genome Institute"/>
            <person name="Lucas S."/>
            <person name="Copeland A."/>
            <person name="Lapidus A."/>
            <person name="Cheng J.-F."/>
            <person name="Bruce D."/>
            <person name="Goodwin L."/>
            <person name="Pitluck S."/>
            <person name="Saunders E."/>
            <person name="Brettin T."/>
            <person name="Detter J.C."/>
            <person name="Han C."/>
            <person name="Tapia R."/>
            <person name="Larimer F."/>
            <person name="Land M."/>
            <person name="Hauser L."/>
            <person name="Kyrpides N."/>
            <person name="Ivanova N."/>
            <person name="Holmes D."/>
            <person name="Lovley D."/>
            <person name="Kyrpides N."/>
            <person name="Anderson I.J."/>
            <person name="Woyke T."/>
        </authorList>
    </citation>
    <scope>NUCLEOTIDE SEQUENCE [LARGE SCALE GENOMIC DNA]</scope>
    <source>
        <strain evidence="2">DSM 10642 / AEDII12DO</strain>
    </source>
</reference>
<dbReference type="InterPro" id="IPR011009">
    <property type="entry name" value="Kinase-like_dom_sf"/>
</dbReference>
<proteinExistence type="predicted"/>
<dbReference type="SUPFAM" id="SSF56112">
    <property type="entry name" value="Protein kinase-like (PK-like)"/>
    <property type="match status" value="1"/>
</dbReference>
<evidence type="ECO:0008006" key="3">
    <source>
        <dbReference type="Google" id="ProtNLM"/>
    </source>
</evidence>
<dbReference type="RefSeq" id="WP_012966811.1">
    <property type="nucleotide sequence ID" value="NC_013849.1"/>
</dbReference>
<name>D3S1L1_FERPA</name>
<dbReference type="AlphaFoldDB" id="D3S1L1"/>